<dbReference type="GO" id="GO:0005576">
    <property type="term" value="C:extracellular region"/>
    <property type="evidence" value="ECO:0007669"/>
    <property type="project" value="InterPro"/>
</dbReference>
<evidence type="ECO:0000313" key="4">
    <source>
        <dbReference type="EMBL" id="CAG9530294.1"/>
    </source>
</evidence>
<comment type="caution">
    <text evidence="4">The sequence shown here is derived from an EMBL/GenBank/DDBJ whole genome shotgun (WGS) entry which is preliminary data.</text>
</comment>
<dbReference type="SMART" id="SM00131">
    <property type="entry name" value="KU"/>
    <property type="match status" value="3"/>
</dbReference>
<reference evidence="4" key="1">
    <citation type="submission" date="2021-09" db="EMBL/GenBank/DDBJ databases">
        <authorList>
            <consortium name="Pathogen Informatics"/>
        </authorList>
    </citation>
    <scope>NUCLEOTIDE SEQUENCE</scope>
</reference>
<evidence type="ECO:0000259" key="2">
    <source>
        <dbReference type="PROSITE" id="PS50279"/>
    </source>
</evidence>
<dbReference type="Pfam" id="PF00014">
    <property type="entry name" value="Kunitz_BPTI"/>
    <property type="match status" value="3"/>
</dbReference>
<dbReference type="SUPFAM" id="SSF57362">
    <property type="entry name" value="BPTI-like"/>
    <property type="match status" value="3"/>
</dbReference>
<dbReference type="SMART" id="SM00289">
    <property type="entry name" value="WR1"/>
    <property type="match status" value="15"/>
</dbReference>
<dbReference type="InterPro" id="IPR006149">
    <property type="entry name" value="EB_dom"/>
</dbReference>
<feature type="domain" description="BPTI/Kunitz inhibitor" evidence="2">
    <location>
        <begin position="551"/>
        <end position="604"/>
    </location>
</feature>
<keyword evidence="1" id="KW-0472">Membrane</keyword>
<dbReference type="Pfam" id="PF01683">
    <property type="entry name" value="EB"/>
    <property type="match status" value="1"/>
</dbReference>
<dbReference type="GO" id="GO:0004867">
    <property type="term" value="F:serine-type endopeptidase inhibitor activity"/>
    <property type="evidence" value="ECO:0007669"/>
    <property type="project" value="InterPro"/>
</dbReference>
<gene>
    <name evidence="4" type="ORF">CJOHNSTONI_LOCUS807</name>
</gene>
<dbReference type="EMBL" id="CAKAEH010000223">
    <property type="protein sequence ID" value="CAG9530294.1"/>
    <property type="molecule type" value="Genomic_DNA"/>
</dbReference>
<dbReference type="InterPro" id="IPR028150">
    <property type="entry name" value="Lustrin_cystein"/>
</dbReference>
<dbReference type="Proteomes" id="UP000746747">
    <property type="component" value="Unassembled WGS sequence"/>
</dbReference>
<keyword evidence="1" id="KW-0812">Transmembrane</keyword>
<dbReference type="PROSITE" id="PS50279">
    <property type="entry name" value="BPTI_KUNITZ_2"/>
    <property type="match status" value="3"/>
</dbReference>
<feature type="domain" description="BPTI/Kunitz inhibitor" evidence="2">
    <location>
        <begin position="447"/>
        <end position="501"/>
    </location>
</feature>
<dbReference type="Pfam" id="PF14625">
    <property type="entry name" value="Lustrin_cystein"/>
    <property type="match status" value="13"/>
</dbReference>
<dbReference type="InterPro" id="IPR002557">
    <property type="entry name" value="Chitin-bd_dom"/>
</dbReference>
<evidence type="ECO:0000313" key="5">
    <source>
        <dbReference type="Proteomes" id="UP000746747"/>
    </source>
</evidence>
<dbReference type="GO" id="GO:0008061">
    <property type="term" value="F:chitin binding"/>
    <property type="evidence" value="ECO:0007669"/>
    <property type="project" value="InterPro"/>
</dbReference>
<dbReference type="InterPro" id="IPR006150">
    <property type="entry name" value="Cys_repeat_1"/>
</dbReference>
<dbReference type="SUPFAM" id="SSF57625">
    <property type="entry name" value="Invertebrate chitin-binding proteins"/>
    <property type="match status" value="1"/>
</dbReference>
<keyword evidence="5" id="KW-1185">Reference proteome</keyword>
<proteinExistence type="predicted"/>
<dbReference type="CDD" id="cd00109">
    <property type="entry name" value="Kunitz-type"/>
    <property type="match status" value="2"/>
</dbReference>
<dbReference type="PROSITE" id="PS00280">
    <property type="entry name" value="BPTI_KUNITZ_1"/>
    <property type="match status" value="3"/>
</dbReference>
<dbReference type="PRINTS" id="PR00759">
    <property type="entry name" value="BASICPTASE"/>
</dbReference>
<evidence type="ECO:0000256" key="1">
    <source>
        <dbReference type="SAM" id="Phobius"/>
    </source>
</evidence>
<accession>A0A8J2LNW2</accession>
<dbReference type="OrthoDB" id="5950222at2759"/>
<dbReference type="InterPro" id="IPR020901">
    <property type="entry name" value="Prtase_inh_Kunz-CS"/>
</dbReference>
<dbReference type="InterPro" id="IPR036880">
    <property type="entry name" value="Kunitz_BPTI_sf"/>
</dbReference>
<organism evidence="4 5">
    <name type="scientific">Cercopithifilaria johnstoni</name>
    <dbReference type="NCBI Taxonomy" id="2874296"/>
    <lineage>
        <taxon>Eukaryota</taxon>
        <taxon>Metazoa</taxon>
        <taxon>Ecdysozoa</taxon>
        <taxon>Nematoda</taxon>
        <taxon>Chromadorea</taxon>
        <taxon>Rhabditida</taxon>
        <taxon>Spirurina</taxon>
        <taxon>Spiruromorpha</taxon>
        <taxon>Filarioidea</taxon>
        <taxon>Onchocercidae</taxon>
        <taxon>Cercopithifilaria</taxon>
    </lineage>
</organism>
<feature type="domain" description="Chitin-binding type-2" evidence="3">
    <location>
        <begin position="78"/>
        <end position="125"/>
    </location>
</feature>
<sequence>MSLQCIENFRYVHLHVCVYLCVSVFLSVWRGATRYAHKRKFVRFRKVVSVNTVSPIIRYCFVLRAYLLRISSADFSATFECKPDVNIKKANPLDSRTYFQCDANGQFLKRKCPDDKSFNATLLECVNESQLADDIDPFLLPQFQAPDDLCGGGIPMTRLSSPVICNPSVISCPDGGSEMKEDNEEDYCPDNQVTYLEITNGKPLSCSLTFGNSCPTGFTCTVVRHINADHSISRCCGKNFGCPQNSAAQINPITGSFVSCSIRSANLCQNGFACIRSTIFDRSICCSTKNSTPNNFCPAGEAVNNGAEECSEKLPCRDGYFCVTNGNKNYCCPSHESVCTLPREIGNCWHKKLELSVIRFYFDTKTGTCRSFNYSGCGGNDNNFLSLDQCHGFCLAQQCETGIAYRMDALNAACSPYMPSTCPKQYTCREPIFGPVSICCPNPEIVCKEIPSAGTNCFGRRIAIHRYYFDQTIQQCRPFEYFGCSGNSNNFRSKVDCENFCLANLDKVCDGSAPLKDPSGRLQKCTTSMACPSGYNCNAKQYCCPTSEFACTVSMSSGRSCANSMQRTAWYYNAITENCMQFMYLGCDGTANRFTSQEACIMHCINGSIRFGQCPLGMLPYISDGNKLPQMCKLNVMGSCPSLSSCVPSTKNIPICCKTEAMCPEQRKPYIIPGSDSTVSCQPNRENCPLSSECVESSVRGFYMCCLLSSSKSLDTGSNSDIDCPENLPTNGQHCQINGDDVCPKEYVCLNRLPSTEGLCCKTKPQCLKGRIHFIYGQKAQICGPELDACPKDTACLISSVPTVSICCKFASLPAAASKFSRTNLITPLCSNGRTPFYDPGSRTPRQCLTSRRGQCPNKFNCQVAKSGGLYYCCPVSPYECANGRKAYMTPGSSIPQTCNVNFNSCPPGYSCHLSAYGSATYCCLDLASEAECPSGASPYLYANHPLACPARSNRCPTGYACIRSTVHTVHLCCSVSLSPIPMCTNGIAYIEPVSSEPQACLPMINNCPPGYQCQESSIMGYYLCCTSGHLNSRYSGYCPMGQIPYVRYANEEPRTCHMALQPCPTVAQYMCIYSAEKMNSYCCAPIDTAFIGQSEISFQRHRQRVPIVEDRSGCPMGSQPLMDQWNHFHGCNPGMCPQMYSCHYSVQYNRYQCCLRMSGSIPMISAIAADTAENTECEPGTARIKDRCMRLLYLGQKGCKESDQCSMRVAEARCEQNYCVCPRNKLIHQSKCVTHCPEGFIDIAGRCRDLTTIVFMDSVDERTNGTIGGFCKNTVIAEEQCEVENSYCNEISVTCQCKPGYELKLNMDKQDDTGSCVEMVESKFTNQTSTAPEETNFMNFYFMEDDLFGNDSFPIFENTSLEDSENLEEYLIQTDDHNIPII</sequence>
<evidence type="ECO:0000259" key="3">
    <source>
        <dbReference type="PROSITE" id="PS50940"/>
    </source>
</evidence>
<dbReference type="PANTHER" id="PTHR46339">
    <property type="entry name" value="PROTEIN CBG15282-RELATED"/>
    <property type="match status" value="1"/>
</dbReference>
<dbReference type="InterPro" id="IPR036508">
    <property type="entry name" value="Chitin-bd_dom_sf"/>
</dbReference>
<dbReference type="InterPro" id="IPR053014">
    <property type="entry name" value="Cuticle_assoc_divergent"/>
</dbReference>
<dbReference type="InterPro" id="IPR002223">
    <property type="entry name" value="Kunitz_BPTI"/>
</dbReference>
<dbReference type="PANTHER" id="PTHR46339:SF6">
    <property type="entry name" value="BPTI_KUNITZ INHIBITOR DOMAIN-CONTAINING PROTEIN"/>
    <property type="match status" value="1"/>
</dbReference>
<dbReference type="Gene3D" id="4.10.410.10">
    <property type="entry name" value="Pancreatic trypsin inhibitor Kunitz domain"/>
    <property type="match status" value="3"/>
</dbReference>
<feature type="transmembrane region" description="Helical" evidence="1">
    <location>
        <begin position="12"/>
        <end position="32"/>
    </location>
</feature>
<keyword evidence="1" id="KW-1133">Transmembrane helix</keyword>
<protein>
    <submittedName>
        <fullName evidence="4">Uncharacterized protein</fullName>
    </submittedName>
</protein>
<name>A0A8J2LNW2_9BILA</name>
<feature type="domain" description="BPTI/Kunitz inhibitor" evidence="2">
    <location>
        <begin position="339"/>
        <end position="394"/>
    </location>
</feature>
<dbReference type="PROSITE" id="PS50940">
    <property type="entry name" value="CHIT_BIND_II"/>
    <property type="match status" value="1"/>
</dbReference>